<evidence type="ECO:0000313" key="2">
    <source>
        <dbReference type="EMBL" id="RLN07186.1"/>
    </source>
</evidence>
<keyword evidence="1" id="KW-1133">Transmembrane helix</keyword>
<organism evidence="2 3">
    <name type="scientific">Panicum miliaceum</name>
    <name type="common">Proso millet</name>
    <name type="synonym">Broomcorn millet</name>
    <dbReference type="NCBI Taxonomy" id="4540"/>
    <lineage>
        <taxon>Eukaryota</taxon>
        <taxon>Viridiplantae</taxon>
        <taxon>Streptophyta</taxon>
        <taxon>Embryophyta</taxon>
        <taxon>Tracheophyta</taxon>
        <taxon>Spermatophyta</taxon>
        <taxon>Magnoliopsida</taxon>
        <taxon>Liliopsida</taxon>
        <taxon>Poales</taxon>
        <taxon>Poaceae</taxon>
        <taxon>PACMAD clade</taxon>
        <taxon>Panicoideae</taxon>
        <taxon>Panicodae</taxon>
        <taxon>Paniceae</taxon>
        <taxon>Panicinae</taxon>
        <taxon>Panicum</taxon>
        <taxon>Panicum sect. Panicum</taxon>
    </lineage>
</organism>
<evidence type="ECO:0000256" key="1">
    <source>
        <dbReference type="SAM" id="Phobius"/>
    </source>
</evidence>
<dbReference type="AlphaFoldDB" id="A0A3L6RMW1"/>
<dbReference type="Proteomes" id="UP000275267">
    <property type="component" value="Unassembled WGS sequence"/>
</dbReference>
<keyword evidence="1" id="KW-0472">Membrane</keyword>
<comment type="caution">
    <text evidence="2">The sequence shown here is derived from an EMBL/GenBank/DDBJ whole genome shotgun (WGS) entry which is preliminary data.</text>
</comment>
<gene>
    <name evidence="2" type="ORF">C2845_PM11G19390</name>
</gene>
<proteinExistence type="predicted"/>
<keyword evidence="3" id="KW-1185">Reference proteome</keyword>
<reference evidence="3" key="1">
    <citation type="journal article" date="2019" name="Nat. Commun.">
        <title>The genome of broomcorn millet.</title>
        <authorList>
            <person name="Zou C."/>
            <person name="Miki D."/>
            <person name="Li D."/>
            <person name="Tang Q."/>
            <person name="Xiao L."/>
            <person name="Rajput S."/>
            <person name="Deng P."/>
            <person name="Jia W."/>
            <person name="Huang R."/>
            <person name="Zhang M."/>
            <person name="Sun Y."/>
            <person name="Hu J."/>
            <person name="Fu X."/>
            <person name="Schnable P.S."/>
            <person name="Li F."/>
            <person name="Zhang H."/>
            <person name="Feng B."/>
            <person name="Zhu X."/>
            <person name="Liu R."/>
            <person name="Schnable J.C."/>
            <person name="Zhu J.-K."/>
            <person name="Zhang H."/>
        </authorList>
    </citation>
    <scope>NUCLEOTIDE SEQUENCE [LARGE SCALE GENOMIC DNA]</scope>
</reference>
<protein>
    <submittedName>
        <fullName evidence="2">Uncharacterized protein</fullName>
    </submittedName>
</protein>
<sequence length="141" mass="15142">MAAAARRTRRHGCGSSHSAAWPGTAALGLARSGVGTSVCGRLGPDSQKRLPQHVAAAVFAAAMACAAVVWLARHQSVFGFRQRPVNLRCGVLAALWWRGPTTVLLGCMPASSWRRRWLRPCETHQQHHDGGLVTPAVMVGW</sequence>
<accession>A0A3L6RMW1</accession>
<name>A0A3L6RMW1_PANMI</name>
<dbReference type="EMBL" id="PQIB02000007">
    <property type="protein sequence ID" value="RLN07186.1"/>
    <property type="molecule type" value="Genomic_DNA"/>
</dbReference>
<evidence type="ECO:0000313" key="3">
    <source>
        <dbReference type="Proteomes" id="UP000275267"/>
    </source>
</evidence>
<keyword evidence="1" id="KW-0812">Transmembrane</keyword>
<feature type="transmembrane region" description="Helical" evidence="1">
    <location>
        <begin position="54"/>
        <end position="73"/>
    </location>
</feature>